<keyword evidence="1" id="KW-0812">Transmembrane</keyword>
<dbReference type="EMBL" id="QJRG01000047">
    <property type="protein sequence ID" value="RWU21140.1"/>
    <property type="molecule type" value="Genomic_DNA"/>
</dbReference>
<dbReference type="OrthoDB" id="6899807at2"/>
<accession>A0A443ZPY3</accession>
<evidence type="ECO:0000313" key="2">
    <source>
        <dbReference type="EMBL" id="RWU21140.1"/>
    </source>
</evidence>
<organism evidence="2 3">
    <name type="scientific">Pseudomonas alkylphenolica</name>
    <dbReference type="NCBI Taxonomy" id="237609"/>
    <lineage>
        <taxon>Bacteria</taxon>
        <taxon>Pseudomonadati</taxon>
        <taxon>Pseudomonadota</taxon>
        <taxon>Gammaproteobacteria</taxon>
        <taxon>Pseudomonadales</taxon>
        <taxon>Pseudomonadaceae</taxon>
        <taxon>Pseudomonas</taxon>
    </lineage>
</organism>
<gene>
    <name evidence="2" type="ORF">DM813_18240</name>
</gene>
<protein>
    <submittedName>
        <fullName evidence="2">Uncharacterized protein</fullName>
    </submittedName>
</protein>
<name>A0A443ZPY3_9PSED</name>
<feature type="transmembrane region" description="Helical" evidence="1">
    <location>
        <begin position="20"/>
        <end position="44"/>
    </location>
</feature>
<dbReference type="RefSeq" id="WP_128324745.1">
    <property type="nucleotide sequence ID" value="NZ_QJRG01000047.1"/>
</dbReference>
<dbReference type="AlphaFoldDB" id="A0A443ZPY3"/>
<comment type="caution">
    <text evidence="2">The sequence shown here is derived from an EMBL/GenBank/DDBJ whole genome shotgun (WGS) entry which is preliminary data.</text>
</comment>
<evidence type="ECO:0000256" key="1">
    <source>
        <dbReference type="SAM" id="Phobius"/>
    </source>
</evidence>
<reference evidence="2 3" key="1">
    <citation type="submission" date="2018-06" db="EMBL/GenBank/DDBJ databases">
        <title>Bacteria isolated from soil of Wuhan.</title>
        <authorList>
            <person name="Wei X."/>
            <person name="Chunhua H."/>
        </authorList>
    </citation>
    <scope>NUCLEOTIDE SEQUENCE [LARGE SCALE GENOMIC DNA]</scope>
    <source>
        <strain evidence="3">xwS2</strain>
    </source>
</reference>
<evidence type="ECO:0000313" key="3">
    <source>
        <dbReference type="Proteomes" id="UP000288983"/>
    </source>
</evidence>
<dbReference type="Proteomes" id="UP000288983">
    <property type="component" value="Unassembled WGS sequence"/>
</dbReference>
<proteinExistence type="predicted"/>
<feature type="transmembrane region" description="Helical" evidence="1">
    <location>
        <begin position="50"/>
        <end position="74"/>
    </location>
</feature>
<keyword evidence="1" id="KW-1133">Transmembrane helix</keyword>
<sequence length="95" mass="10695">MNEPTESTRHLQQIRRSSLFRWATLLQWIGIALFLLALGLALFTDLHQDLRGVVLIAVLGMLGLLSLVPARFILTVQLMTPPGANKPERRQKPPK</sequence>
<keyword evidence="1" id="KW-0472">Membrane</keyword>